<dbReference type="InterPro" id="IPR029046">
    <property type="entry name" value="LolA/LolB/LppX"/>
</dbReference>
<dbReference type="EMBL" id="CADCUI010000034">
    <property type="protein sequence ID" value="CAA9349063.1"/>
    <property type="molecule type" value="Genomic_DNA"/>
</dbReference>
<keyword evidence="4" id="KW-0732">Signal</keyword>
<proteinExistence type="inferred from homology"/>
<evidence type="ECO:0000256" key="3">
    <source>
        <dbReference type="ARBA" id="ARBA00022475"/>
    </source>
</evidence>
<gene>
    <name evidence="5" type="ORF">AVDCRST_MAG34-1636</name>
</gene>
<comment type="subcellular location">
    <subcellularLocation>
        <location evidence="1">Cell envelope</location>
    </subcellularLocation>
</comment>
<evidence type="ECO:0008006" key="6">
    <source>
        <dbReference type="Google" id="ProtNLM"/>
    </source>
</evidence>
<dbReference type="InterPro" id="IPR009830">
    <property type="entry name" value="LppX/LprAFG"/>
</dbReference>
<feature type="signal peptide" evidence="4">
    <location>
        <begin position="1"/>
        <end position="18"/>
    </location>
</feature>
<evidence type="ECO:0000256" key="4">
    <source>
        <dbReference type="SAM" id="SignalP"/>
    </source>
</evidence>
<dbReference type="SUPFAM" id="SSF89392">
    <property type="entry name" value="Prokaryotic lipoproteins and lipoprotein localization factors"/>
    <property type="match status" value="1"/>
</dbReference>
<dbReference type="Gene3D" id="2.50.20.20">
    <property type="match status" value="1"/>
</dbReference>
<organism evidence="5">
    <name type="scientific">uncultured Nocardioidaceae bacterium</name>
    <dbReference type="NCBI Taxonomy" id="253824"/>
    <lineage>
        <taxon>Bacteria</taxon>
        <taxon>Bacillati</taxon>
        <taxon>Actinomycetota</taxon>
        <taxon>Actinomycetes</taxon>
        <taxon>Propionibacteriales</taxon>
        <taxon>Nocardioidaceae</taxon>
        <taxon>environmental samples</taxon>
    </lineage>
</organism>
<keyword evidence="3" id="KW-0472">Membrane</keyword>
<evidence type="ECO:0000256" key="1">
    <source>
        <dbReference type="ARBA" id="ARBA00004196"/>
    </source>
</evidence>
<dbReference type="AlphaFoldDB" id="A0A6J4M3T7"/>
<accession>A0A6J4M3T7</accession>
<name>A0A6J4M3T7_9ACTN</name>
<dbReference type="GO" id="GO:0030313">
    <property type="term" value="C:cell envelope"/>
    <property type="evidence" value="ECO:0007669"/>
    <property type="project" value="UniProtKB-SubCell"/>
</dbReference>
<feature type="chain" id="PRO_5026694866" description="Lipoprotein" evidence="4">
    <location>
        <begin position="19"/>
        <end position="279"/>
    </location>
</feature>
<dbReference type="Pfam" id="PF07161">
    <property type="entry name" value="LppX_LprAFG"/>
    <property type="match status" value="1"/>
</dbReference>
<comment type="similarity">
    <text evidence="2">Belongs to the LppX/LprAFG lipoprotein family.</text>
</comment>
<reference evidence="5" key="1">
    <citation type="submission" date="2020-02" db="EMBL/GenBank/DDBJ databases">
        <authorList>
            <person name="Meier V. D."/>
        </authorList>
    </citation>
    <scope>NUCLEOTIDE SEQUENCE</scope>
    <source>
        <strain evidence="5">AVDCRST_MAG34</strain>
    </source>
</reference>
<protein>
    <recommendedName>
        <fullName evidence="6">Lipoprotein</fullName>
    </recommendedName>
</protein>
<evidence type="ECO:0000256" key="2">
    <source>
        <dbReference type="ARBA" id="ARBA00009194"/>
    </source>
</evidence>
<keyword evidence="3" id="KW-1003">Cell membrane</keyword>
<evidence type="ECO:0000313" key="5">
    <source>
        <dbReference type="EMBL" id="CAA9349063.1"/>
    </source>
</evidence>
<sequence>MRLVLRPLVPVVSVCALAVPLAACGGSEAGDRGATTVAAGAAEPAADTGASTLSPSAFVDRVRSGIGDSGSAHAVLRVTGAMAADGEGDVEYGPGGPEGRFTLSVPAMGTGEITALLVDHTLYVAVPGMTQPGQYFKVDKELLAGLGGPGHAKGMDDHHSMSPEVVLAAIEAGIKKVETLGAETVGGEPVEHFRLTLDPQGAAEALGLADKLDAVTKESGESGVPDSLVADVWLDAEDRLRQFDIEVEGATVHLELSKWGEPVDVEAPAAKDLVPAPFR</sequence>